<keyword evidence="1" id="KW-1133">Transmembrane helix</keyword>
<dbReference type="Pfam" id="PF02705">
    <property type="entry name" value="K_trans"/>
    <property type="match status" value="1"/>
</dbReference>
<gene>
    <name evidence="3" type="ORF">DERYTH_LOCUS13466</name>
</gene>
<dbReference type="PANTHER" id="PTHR30540">
    <property type="entry name" value="OSMOTIC STRESS POTASSIUM TRANSPORTER"/>
    <property type="match status" value="1"/>
</dbReference>
<dbReference type="AlphaFoldDB" id="A0A9N9HW68"/>
<dbReference type="InterPro" id="IPR003855">
    <property type="entry name" value="K+_transporter"/>
</dbReference>
<accession>A0A9N9HW68</accession>
<evidence type="ECO:0000313" key="4">
    <source>
        <dbReference type="Proteomes" id="UP000789405"/>
    </source>
</evidence>
<evidence type="ECO:0000313" key="3">
    <source>
        <dbReference type="EMBL" id="CAG8709164.1"/>
    </source>
</evidence>
<keyword evidence="4" id="KW-1185">Reference proteome</keyword>
<evidence type="ECO:0000256" key="1">
    <source>
        <dbReference type="SAM" id="Phobius"/>
    </source>
</evidence>
<dbReference type="Proteomes" id="UP000789405">
    <property type="component" value="Unassembled WGS sequence"/>
</dbReference>
<name>A0A9N9HW68_9GLOM</name>
<dbReference type="GO" id="GO:0015079">
    <property type="term" value="F:potassium ion transmembrane transporter activity"/>
    <property type="evidence" value="ECO:0007669"/>
    <property type="project" value="InterPro"/>
</dbReference>
<feature type="domain" description="K+ potassium transporter integral membrane" evidence="2">
    <location>
        <begin position="61"/>
        <end position="162"/>
    </location>
</feature>
<keyword evidence="1" id="KW-0812">Transmembrane</keyword>
<feature type="transmembrane region" description="Helical" evidence="1">
    <location>
        <begin position="121"/>
        <end position="149"/>
    </location>
</feature>
<reference evidence="3" key="1">
    <citation type="submission" date="2021-06" db="EMBL/GenBank/DDBJ databases">
        <authorList>
            <person name="Kallberg Y."/>
            <person name="Tangrot J."/>
            <person name="Rosling A."/>
        </authorList>
    </citation>
    <scope>NUCLEOTIDE SEQUENCE</scope>
    <source>
        <strain evidence="3">MA453B</strain>
    </source>
</reference>
<keyword evidence="1" id="KW-0472">Membrane</keyword>
<dbReference type="InterPro" id="IPR053951">
    <property type="entry name" value="K_trans_N"/>
</dbReference>
<evidence type="ECO:0000259" key="2">
    <source>
        <dbReference type="Pfam" id="PF02705"/>
    </source>
</evidence>
<comment type="caution">
    <text evidence="3">The sequence shown here is derived from an EMBL/GenBank/DDBJ whole genome shotgun (WGS) entry which is preliminary data.</text>
</comment>
<sequence length="176" mass="19186">MADENSDLETQRSKEPNLGFYQTLALAFKALGVVFGDIGAAPMFVFNGIFIDQQPNEDDVYANDNGEGGPFALYSLLIRHSGLSIGAEAPRSDDINIINYKSESIIGVPNFIERSKFIQNLLIIVVMLGSSLLISDGMLTPAISVISAIEGFEIPLKKVENIGEKELPMITIFASW</sequence>
<dbReference type="EMBL" id="CAJVPY010009483">
    <property type="protein sequence ID" value="CAG8709164.1"/>
    <property type="molecule type" value="Genomic_DNA"/>
</dbReference>
<dbReference type="PANTHER" id="PTHR30540:SF83">
    <property type="entry name" value="K+ POTASSIUM TRANSPORTER"/>
    <property type="match status" value="1"/>
</dbReference>
<proteinExistence type="predicted"/>
<protein>
    <submittedName>
        <fullName evidence="3">4904_t:CDS:1</fullName>
    </submittedName>
</protein>
<dbReference type="OrthoDB" id="504708at2759"/>
<feature type="transmembrane region" description="Helical" evidence="1">
    <location>
        <begin position="20"/>
        <end position="46"/>
    </location>
</feature>
<organism evidence="3 4">
    <name type="scientific">Dentiscutata erythropus</name>
    <dbReference type="NCBI Taxonomy" id="1348616"/>
    <lineage>
        <taxon>Eukaryota</taxon>
        <taxon>Fungi</taxon>
        <taxon>Fungi incertae sedis</taxon>
        <taxon>Mucoromycota</taxon>
        <taxon>Glomeromycotina</taxon>
        <taxon>Glomeromycetes</taxon>
        <taxon>Diversisporales</taxon>
        <taxon>Gigasporaceae</taxon>
        <taxon>Dentiscutata</taxon>
    </lineage>
</organism>
<dbReference type="GO" id="GO:0016020">
    <property type="term" value="C:membrane"/>
    <property type="evidence" value="ECO:0007669"/>
    <property type="project" value="InterPro"/>
</dbReference>